<protein>
    <recommendedName>
        <fullName evidence="3">Methyltransferase type 11 domain-containing protein</fullName>
    </recommendedName>
</protein>
<dbReference type="PANTHER" id="PTHR43861">
    <property type="entry name" value="TRANS-ACONITATE 2-METHYLTRANSFERASE-RELATED"/>
    <property type="match status" value="1"/>
</dbReference>
<evidence type="ECO:0000313" key="2">
    <source>
        <dbReference type="Proteomes" id="UP000177382"/>
    </source>
</evidence>
<proteinExistence type="predicted"/>
<name>A0A1F7XJL6_9BACT</name>
<dbReference type="SUPFAM" id="SSF53335">
    <property type="entry name" value="S-adenosyl-L-methionine-dependent methyltransferases"/>
    <property type="match status" value="1"/>
</dbReference>
<dbReference type="AlphaFoldDB" id="A0A1F7XJL6"/>
<dbReference type="InterPro" id="IPR029063">
    <property type="entry name" value="SAM-dependent_MTases_sf"/>
</dbReference>
<comment type="caution">
    <text evidence="1">The sequence shown here is derived from an EMBL/GenBank/DDBJ whole genome shotgun (WGS) entry which is preliminary data.</text>
</comment>
<gene>
    <name evidence="1" type="ORF">A2V97_01190</name>
</gene>
<dbReference type="PANTHER" id="PTHR43861:SF6">
    <property type="entry name" value="METHYLTRANSFERASE TYPE 11"/>
    <property type="match status" value="1"/>
</dbReference>
<dbReference type="CDD" id="cd02440">
    <property type="entry name" value="AdoMet_MTases"/>
    <property type="match status" value="1"/>
</dbReference>
<dbReference type="EMBL" id="MGFX01000006">
    <property type="protein sequence ID" value="OGM15231.1"/>
    <property type="molecule type" value="Genomic_DNA"/>
</dbReference>
<dbReference type="Gene3D" id="3.40.50.150">
    <property type="entry name" value="Vaccinia Virus protein VP39"/>
    <property type="match status" value="1"/>
</dbReference>
<evidence type="ECO:0000313" key="1">
    <source>
        <dbReference type="EMBL" id="OGM15231.1"/>
    </source>
</evidence>
<evidence type="ECO:0008006" key="3">
    <source>
        <dbReference type="Google" id="ProtNLM"/>
    </source>
</evidence>
<reference evidence="1 2" key="1">
    <citation type="journal article" date="2016" name="Nat. Commun.">
        <title>Thousands of microbial genomes shed light on interconnected biogeochemical processes in an aquifer system.</title>
        <authorList>
            <person name="Anantharaman K."/>
            <person name="Brown C.T."/>
            <person name="Hug L.A."/>
            <person name="Sharon I."/>
            <person name="Castelle C.J."/>
            <person name="Probst A.J."/>
            <person name="Thomas B.C."/>
            <person name="Singh A."/>
            <person name="Wilkins M.J."/>
            <person name="Karaoz U."/>
            <person name="Brodie E.L."/>
            <person name="Williams K.H."/>
            <person name="Hubbard S.S."/>
            <person name="Banfield J.F."/>
        </authorList>
    </citation>
    <scope>NUCLEOTIDE SEQUENCE [LARGE SCALE GENOMIC DNA]</scope>
</reference>
<dbReference type="Pfam" id="PF13489">
    <property type="entry name" value="Methyltransf_23"/>
    <property type="match status" value="1"/>
</dbReference>
<dbReference type="STRING" id="1802485.A2V97_01190"/>
<organism evidence="1 2">
    <name type="scientific">Candidatus Woesebacteria bacterium RBG_16_42_24</name>
    <dbReference type="NCBI Taxonomy" id="1802485"/>
    <lineage>
        <taxon>Bacteria</taxon>
        <taxon>Candidatus Woeseibacteriota</taxon>
    </lineage>
</organism>
<accession>A0A1F7XJL6</accession>
<sequence length="315" mass="36234">MPKKHSCPLCRGVKNKFIERISLDDLSFLYEKQLGSSARPLFTKSVFNYLKLLKCGRCGLKYFQPSLRSSRQIDYLLETKDWYFLDNKEEFIQAIENIAPKSKVLEIGAGNGNFASKLASRYYRGLEKSRSAREIASSKGIKLLGESLFEHSKKNKNMYDAICMFQVLEHISNPNAFLKSALRCLKANGKLIISVPNDDSFVGVVLNHELNFPPVHKTRWNREVFDFIAKKFGLNIEKLYLEKLRDEHLEWYLETLFVNNLNILLKRKSRLIDLSWQANILVKVAKIFARFLAKGISLKNMRPTGASLTVVMGKN</sequence>
<dbReference type="Proteomes" id="UP000177382">
    <property type="component" value="Unassembled WGS sequence"/>
</dbReference>